<name>A0A2S9GVL8_9BURK</name>
<evidence type="ECO:0000256" key="7">
    <source>
        <dbReference type="SAM" id="Phobius"/>
    </source>
</evidence>
<dbReference type="PANTHER" id="PTHR30572:SF4">
    <property type="entry name" value="ABC TRANSPORTER PERMEASE YTRF"/>
    <property type="match status" value="1"/>
</dbReference>
<evidence type="ECO:0000256" key="6">
    <source>
        <dbReference type="ARBA" id="ARBA00038076"/>
    </source>
</evidence>
<feature type="transmembrane region" description="Helical" evidence="7">
    <location>
        <begin position="252"/>
        <end position="285"/>
    </location>
</feature>
<accession>A0A2S9GVL8</accession>
<evidence type="ECO:0000313" key="9">
    <source>
        <dbReference type="EMBL" id="PRC91769.1"/>
    </source>
</evidence>
<feature type="transmembrane region" description="Helical" evidence="7">
    <location>
        <begin position="429"/>
        <end position="447"/>
    </location>
</feature>
<evidence type="ECO:0000256" key="3">
    <source>
        <dbReference type="ARBA" id="ARBA00022692"/>
    </source>
</evidence>
<feature type="transmembrane region" description="Helical" evidence="7">
    <location>
        <begin position="672"/>
        <end position="699"/>
    </location>
</feature>
<feature type="transmembrane region" description="Helical" evidence="7">
    <location>
        <begin position="306"/>
        <end position="328"/>
    </location>
</feature>
<keyword evidence="5 7" id="KW-0472">Membrane</keyword>
<comment type="subcellular location">
    <subcellularLocation>
        <location evidence="1">Cell membrane</location>
        <topology evidence="1">Multi-pass membrane protein</topology>
    </subcellularLocation>
</comment>
<protein>
    <submittedName>
        <fullName evidence="9">FtsX-like permease family</fullName>
    </submittedName>
</protein>
<feature type="transmembrane region" description="Helical" evidence="7">
    <location>
        <begin position="773"/>
        <end position="793"/>
    </location>
</feature>
<feature type="transmembrane region" description="Helical" evidence="7">
    <location>
        <begin position="720"/>
        <end position="745"/>
    </location>
</feature>
<feature type="domain" description="ABC3 transporter permease C-terminal" evidence="8">
    <location>
        <begin position="679"/>
        <end position="799"/>
    </location>
</feature>
<comment type="caution">
    <text evidence="9">The sequence shown here is derived from an EMBL/GenBank/DDBJ whole genome shotgun (WGS) entry which is preliminary data.</text>
</comment>
<evidence type="ECO:0000313" key="10">
    <source>
        <dbReference type="Proteomes" id="UP000237839"/>
    </source>
</evidence>
<evidence type="ECO:0000256" key="4">
    <source>
        <dbReference type="ARBA" id="ARBA00022989"/>
    </source>
</evidence>
<dbReference type="PANTHER" id="PTHR30572">
    <property type="entry name" value="MEMBRANE COMPONENT OF TRANSPORTER-RELATED"/>
    <property type="match status" value="1"/>
</dbReference>
<proteinExistence type="inferred from homology"/>
<dbReference type="Proteomes" id="UP000237839">
    <property type="component" value="Unassembled WGS sequence"/>
</dbReference>
<dbReference type="InterPro" id="IPR050250">
    <property type="entry name" value="Macrolide_Exporter_MacB"/>
</dbReference>
<evidence type="ECO:0000259" key="8">
    <source>
        <dbReference type="Pfam" id="PF02687"/>
    </source>
</evidence>
<keyword evidence="2" id="KW-1003">Cell membrane</keyword>
<reference evidence="9 10" key="1">
    <citation type="submission" date="2018-02" db="EMBL/GenBank/DDBJ databases">
        <title>Solimicrobium silvestre gen. nov., sp. nov., isolated from alpine forest soil.</title>
        <authorList>
            <person name="Margesin R."/>
            <person name="Albuquerque L."/>
            <person name="Zhang D.-C."/>
            <person name="Froufe H.J.C."/>
            <person name="Severino R."/>
            <person name="Roxo I."/>
            <person name="Egas C."/>
            <person name="Da Costa M.S."/>
        </authorList>
    </citation>
    <scope>NUCLEOTIDE SEQUENCE [LARGE SCALE GENOMIC DNA]</scope>
    <source>
        <strain evidence="9 10">S20-91</strain>
    </source>
</reference>
<feature type="transmembrane region" description="Helical" evidence="7">
    <location>
        <begin position="21"/>
        <end position="43"/>
    </location>
</feature>
<dbReference type="AlphaFoldDB" id="A0A2S9GVL8"/>
<comment type="similarity">
    <text evidence="6">Belongs to the ABC-4 integral membrane protein family.</text>
</comment>
<dbReference type="InterPro" id="IPR003838">
    <property type="entry name" value="ABC3_permease_C"/>
</dbReference>
<organism evidence="9 10">
    <name type="scientific">Solimicrobium silvestre</name>
    <dbReference type="NCBI Taxonomy" id="2099400"/>
    <lineage>
        <taxon>Bacteria</taxon>
        <taxon>Pseudomonadati</taxon>
        <taxon>Pseudomonadota</taxon>
        <taxon>Betaproteobacteria</taxon>
        <taxon>Burkholderiales</taxon>
        <taxon>Oxalobacteraceae</taxon>
        <taxon>Solimicrobium</taxon>
    </lineage>
</organism>
<keyword evidence="10" id="KW-1185">Reference proteome</keyword>
<dbReference type="RefSeq" id="WP_105533273.1">
    <property type="nucleotide sequence ID" value="NZ_PUGF01000019.1"/>
</dbReference>
<dbReference type="OrthoDB" id="9770036at2"/>
<keyword evidence="4 7" id="KW-1133">Transmembrane helix</keyword>
<sequence>MTTFWRKAIADFWQERTRTALVVIAIALGVTGFTAVLSSYAILTRELNDDYLATNPASATLYTDKVDDTLLSTILENPQVGTAEPRRVVTGKIKSGPAEWRNLVLFVINDFNNLRVSTVQHEQGAWPPATGEILIERDAFQVAKTKIGEHVTIKMTSGQEHTLLVSGGVHDVGQAQARMDNLVYGYITLATLAELGEQPYLDQLKIVVANDGFNQAHIREVAAGIEKIIIKNGHSVLKIDVPVPGEHPHTQIMGMLLLVMAGFGVLVLLLSGVLVVNLLMALMAAQIRQIGVMKAIGGSRWQIAQIYFSQALFLGLASLLIAVPAGLWGGRELCRFLGVFLNFDINSFAVPLWIFLLIAAIGVVTPLLAAAHPILKACSVSVRTALSDVGVVHNQYRSSWFDQLLAHLSGERPTLLFALRNVFRRRTRLILTLITLSVAGVFFMAALNVRASMIDTLDHLFATRQFDLTVNFVGMAPDDAVTRAVSNTAGITRAETWINADAIFSAKGESDNATEQETHTSDENKFTVIALPEQTAMFKPNIIEGRNLLPGETDAIVVNHVLADKIPAIKVGAIIKLKIGSEKNGYQQNQWHVVGIAREPFSSAAGYIPKAYYAATKPNMSNSVNLVLTRTDEGAINAVKADLERNLEQQGIHARSNYTKGEGRSVIDEHIVMIYVFLIIMAGIVGGVGGLGLMTTMSLNVLERRREMGVLRTIGATPRTVWLIVASEGALIGLMSSVLAIAAAWPISKGIGDMLVGLMLRSVLDFRFDPSGIWIWLAVSVVLAVAASFMPAWQASRSSARDALACE</sequence>
<feature type="domain" description="ABC3 transporter permease C-terminal" evidence="8">
    <location>
        <begin position="263"/>
        <end position="380"/>
    </location>
</feature>
<keyword evidence="3 7" id="KW-0812">Transmembrane</keyword>
<evidence type="ECO:0000256" key="2">
    <source>
        <dbReference type="ARBA" id="ARBA00022475"/>
    </source>
</evidence>
<gene>
    <name evidence="9" type="ORF">S2091_3524</name>
</gene>
<dbReference type="EMBL" id="PUGF01000019">
    <property type="protein sequence ID" value="PRC91769.1"/>
    <property type="molecule type" value="Genomic_DNA"/>
</dbReference>
<dbReference type="Pfam" id="PF02687">
    <property type="entry name" value="FtsX"/>
    <property type="match status" value="2"/>
</dbReference>
<evidence type="ECO:0000256" key="1">
    <source>
        <dbReference type="ARBA" id="ARBA00004651"/>
    </source>
</evidence>
<dbReference type="GO" id="GO:0022857">
    <property type="term" value="F:transmembrane transporter activity"/>
    <property type="evidence" value="ECO:0007669"/>
    <property type="project" value="TreeGrafter"/>
</dbReference>
<dbReference type="GO" id="GO:0005886">
    <property type="term" value="C:plasma membrane"/>
    <property type="evidence" value="ECO:0007669"/>
    <property type="project" value="UniProtKB-SubCell"/>
</dbReference>
<evidence type="ECO:0000256" key="5">
    <source>
        <dbReference type="ARBA" id="ARBA00023136"/>
    </source>
</evidence>
<feature type="transmembrane region" description="Helical" evidence="7">
    <location>
        <begin position="348"/>
        <end position="369"/>
    </location>
</feature>